<dbReference type="AlphaFoldDB" id="A0A2P2BXJ4"/>
<dbReference type="GO" id="GO:0016747">
    <property type="term" value="F:acyltransferase activity, transferring groups other than amino-acyl groups"/>
    <property type="evidence" value="ECO:0007669"/>
    <property type="project" value="InterPro"/>
</dbReference>
<feature type="transmembrane region" description="Helical" evidence="1">
    <location>
        <begin position="146"/>
        <end position="162"/>
    </location>
</feature>
<organism evidence="4">
    <name type="scientific">metagenome</name>
    <dbReference type="NCBI Taxonomy" id="256318"/>
    <lineage>
        <taxon>unclassified sequences</taxon>
        <taxon>metagenomes</taxon>
    </lineage>
</organism>
<protein>
    <recommendedName>
        <fullName evidence="5">Acyltransferase 3</fullName>
    </recommendedName>
</protein>
<feature type="transmembrane region" description="Helical" evidence="1">
    <location>
        <begin position="345"/>
        <end position="366"/>
    </location>
</feature>
<feature type="transmembrane region" description="Helical" evidence="1">
    <location>
        <begin position="169"/>
        <end position="189"/>
    </location>
</feature>
<feature type="transmembrane region" description="Helical" evidence="1">
    <location>
        <begin position="312"/>
        <end position="333"/>
    </location>
</feature>
<dbReference type="EMBL" id="CZKA01000009">
    <property type="protein sequence ID" value="CUR54469.1"/>
    <property type="molecule type" value="Genomic_DNA"/>
</dbReference>
<keyword evidence="1" id="KW-0472">Membrane</keyword>
<feature type="transmembrane region" description="Helical" evidence="1">
    <location>
        <begin position="281"/>
        <end position="300"/>
    </location>
</feature>
<evidence type="ECO:0008006" key="5">
    <source>
        <dbReference type="Google" id="ProtNLM"/>
    </source>
</evidence>
<keyword evidence="1" id="KW-1133">Transmembrane helix</keyword>
<accession>A0A2P2BXJ4</accession>
<reference evidence="4" key="1">
    <citation type="submission" date="2015-08" db="EMBL/GenBank/DDBJ databases">
        <authorList>
            <person name="Babu N.S."/>
            <person name="Beckwith C.J."/>
            <person name="Beseler K.G."/>
            <person name="Brison A."/>
            <person name="Carone J.V."/>
            <person name="Caskin T.P."/>
            <person name="Diamond M."/>
            <person name="Durham M.E."/>
            <person name="Foxe J.M."/>
            <person name="Go M."/>
            <person name="Henderson B.A."/>
            <person name="Jones I.B."/>
            <person name="McGettigan J.A."/>
            <person name="Micheletti S.J."/>
            <person name="Nasrallah M.E."/>
            <person name="Ortiz D."/>
            <person name="Piller C.R."/>
            <person name="Privatt S.R."/>
            <person name="Schneider S.L."/>
            <person name="Sharp S."/>
            <person name="Smith T.C."/>
            <person name="Stanton J.D."/>
            <person name="Ullery H.E."/>
            <person name="Wilson R.J."/>
            <person name="Serrano M.G."/>
            <person name="Buck G."/>
            <person name="Lee V."/>
            <person name="Wang Y."/>
            <person name="Carvalho R."/>
            <person name="Voegtly L."/>
            <person name="Shi R."/>
            <person name="Duckworth R."/>
            <person name="Johnson A."/>
            <person name="Loviza R."/>
            <person name="Walstead R."/>
            <person name="Shah Z."/>
            <person name="Kiflezghi M."/>
            <person name="Wade K."/>
            <person name="Ball S.L."/>
            <person name="Bradley K.W."/>
            <person name="Asai D.J."/>
            <person name="Bowman C.A."/>
            <person name="Russell D.A."/>
            <person name="Pope W.H."/>
            <person name="Jacobs-Sera D."/>
            <person name="Hendrix R.W."/>
            <person name="Hatfull G.F."/>
        </authorList>
    </citation>
    <scope>NUCLEOTIDE SEQUENCE</scope>
</reference>
<feature type="transmembrane region" description="Helical" evidence="1">
    <location>
        <begin position="201"/>
        <end position="220"/>
    </location>
</feature>
<evidence type="ECO:0000256" key="1">
    <source>
        <dbReference type="SAM" id="Phobius"/>
    </source>
</evidence>
<dbReference type="Pfam" id="PF19040">
    <property type="entry name" value="SGNH"/>
    <property type="match status" value="1"/>
</dbReference>
<dbReference type="InterPro" id="IPR050879">
    <property type="entry name" value="Acyltransferase_3"/>
</dbReference>
<feature type="transmembrane region" description="Helical" evidence="1">
    <location>
        <begin position="250"/>
        <end position="269"/>
    </location>
</feature>
<sequence>MKWSYRPALDGARALAVYLVLLFHSGMSLVGGGFVGVDLFFVLSGFLVTNVLLHEVDQTGSIRLGRFYARRVRRLLPAAVVVIVATAAMFVLVASVVRRLEFVGDARSALLYYANWHFLGQSNDYFATTVDRSPYLHFWSLSIEEQFYLVFPMVLLGLIAASRRRSWALPAGLGLLAVLSVGSQLYWMTADPNHAYYGTDARLYQLLAGALLAVLVRSGLTARWSTWLGPVGLLLTLLAASNVLDVVPTWRGFLITLAGAMLIVGLMGERGLVPRLFARPVPVYLGKISYGTYLWHWPVLLVLQELFDVRPLVLSILGAAISTGLAALSYEIFEMPLRRREGPRQIQWPVAISGVTVSALVAVLLIPPMLQSDRKPALAAPEFSAAGTTGAGTAKDRVPADLDFAAAASDIGSQHTCTTADDCYLVTGDGPTILLLGDSHARMLSPAFKRLAKERGFSLAANIATGCPWQADIVNDNRPPEQRDECVEQRGAWYDEVLPELDPDLVVLVEQSYDGNDQKFDSTLSRIGGSDENLTQLLYNTTQETLDTFSDLGIRTLVVKNTMKAESSPLDCLAAATFISQCTVPTPVGADASDGFYSTEDVLRDDMFTVDINPVFCPDAPLCRPLLGGVAVWRDYNHLTAQIGIDRRKRLWSQIEDTGALAGLGFPADD</sequence>
<gene>
    <name evidence="4" type="ORF">NOCA2170041</name>
</gene>
<feature type="transmembrane region" description="Helical" evidence="1">
    <location>
        <begin position="227"/>
        <end position="244"/>
    </location>
</feature>
<dbReference type="PANTHER" id="PTHR23028:SF53">
    <property type="entry name" value="ACYL_TRANSF_3 DOMAIN-CONTAINING PROTEIN"/>
    <property type="match status" value="1"/>
</dbReference>
<evidence type="ECO:0000313" key="4">
    <source>
        <dbReference type="EMBL" id="CUR54469.1"/>
    </source>
</evidence>
<name>A0A2P2BXJ4_9ZZZZ</name>
<keyword evidence="1" id="KW-0812">Transmembrane</keyword>
<dbReference type="GO" id="GO:0016020">
    <property type="term" value="C:membrane"/>
    <property type="evidence" value="ECO:0007669"/>
    <property type="project" value="TreeGrafter"/>
</dbReference>
<dbReference type="InterPro" id="IPR043968">
    <property type="entry name" value="SGNH"/>
</dbReference>
<evidence type="ECO:0000259" key="2">
    <source>
        <dbReference type="Pfam" id="PF01757"/>
    </source>
</evidence>
<dbReference type="Pfam" id="PF01757">
    <property type="entry name" value="Acyl_transf_3"/>
    <property type="match status" value="1"/>
</dbReference>
<feature type="transmembrane region" description="Helical" evidence="1">
    <location>
        <begin position="36"/>
        <end position="54"/>
    </location>
</feature>
<dbReference type="PANTHER" id="PTHR23028">
    <property type="entry name" value="ACETYLTRANSFERASE"/>
    <property type="match status" value="1"/>
</dbReference>
<evidence type="ECO:0000259" key="3">
    <source>
        <dbReference type="Pfam" id="PF19040"/>
    </source>
</evidence>
<feature type="domain" description="Acyltransferase 3" evidence="2">
    <location>
        <begin position="7"/>
        <end position="329"/>
    </location>
</feature>
<proteinExistence type="predicted"/>
<dbReference type="GO" id="GO:0009103">
    <property type="term" value="P:lipopolysaccharide biosynthetic process"/>
    <property type="evidence" value="ECO:0007669"/>
    <property type="project" value="TreeGrafter"/>
</dbReference>
<feature type="domain" description="SGNH" evidence="3">
    <location>
        <begin position="421"/>
        <end position="641"/>
    </location>
</feature>
<dbReference type="InterPro" id="IPR002656">
    <property type="entry name" value="Acyl_transf_3_dom"/>
</dbReference>
<feature type="transmembrane region" description="Helical" evidence="1">
    <location>
        <begin position="75"/>
        <end position="97"/>
    </location>
</feature>